<name>A0A8H6E1S3_PETAA</name>
<proteinExistence type="predicted"/>
<evidence type="ECO:0000259" key="3">
    <source>
        <dbReference type="Pfam" id="PF20248"/>
    </source>
</evidence>
<feature type="region of interest" description="Disordered" evidence="1">
    <location>
        <begin position="22"/>
        <end position="64"/>
    </location>
</feature>
<feature type="transmembrane region" description="Helical" evidence="2">
    <location>
        <begin position="70"/>
        <end position="96"/>
    </location>
</feature>
<evidence type="ECO:0000256" key="1">
    <source>
        <dbReference type="SAM" id="MobiDB-lite"/>
    </source>
</evidence>
<feature type="domain" description="DUF6603" evidence="3">
    <location>
        <begin position="70"/>
        <end position="214"/>
    </location>
</feature>
<keyword evidence="2" id="KW-0472">Membrane</keyword>
<dbReference type="Proteomes" id="UP000541154">
    <property type="component" value="Unassembled WGS sequence"/>
</dbReference>
<dbReference type="Pfam" id="PF20248">
    <property type="entry name" value="DUF6603"/>
    <property type="match status" value="1"/>
</dbReference>
<reference evidence="4 5" key="1">
    <citation type="submission" date="2019-04" db="EMBL/GenBank/DDBJ databases">
        <title>Aspergillus burnettii sp. nov., novel species from soil in southeast Queensland.</title>
        <authorList>
            <person name="Gilchrist C.L.M."/>
            <person name="Pitt J.I."/>
            <person name="Lange L."/>
            <person name="Lacey H.J."/>
            <person name="Vuong D."/>
            <person name="Midgley D.J."/>
            <person name="Greenfield P."/>
            <person name="Bradbury M."/>
            <person name="Lacey E."/>
            <person name="Busk P.K."/>
            <person name="Pilgaard B."/>
            <person name="Chooi Y.H."/>
            <person name="Piggott A.M."/>
        </authorList>
    </citation>
    <scope>NUCLEOTIDE SEQUENCE [LARGE SCALE GENOMIC DNA]</scope>
    <source>
        <strain evidence="4 5">FRR 5400</strain>
    </source>
</reference>
<protein>
    <recommendedName>
        <fullName evidence="3">DUF6603 domain-containing protein</fullName>
    </recommendedName>
</protein>
<dbReference type="AlphaFoldDB" id="A0A8H6E1S3"/>
<dbReference type="InterPro" id="IPR046538">
    <property type="entry name" value="DUF6603"/>
</dbReference>
<accession>A0A8H6E1S3</accession>
<comment type="caution">
    <text evidence="4">The sequence shown here is derived from an EMBL/GenBank/DDBJ whole genome shotgun (WGS) entry which is preliminary data.</text>
</comment>
<keyword evidence="2" id="KW-1133">Transmembrane helix</keyword>
<gene>
    <name evidence="4" type="ORF">ETB97_007811</name>
</gene>
<keyword evidence="5" id="KW-1185">Reference proteome</keyword>
<dbReference type="EMBL" id="SPNV01000342">
    <property type="protein sequence ID" value="KAF5856154.1"/>
    <property type="molecule type" value="Genomic_DNA"/>
</dbReference>
<evidence type="ECO:0000256" key="2">
    <source>
        <dbReference type="SAM" id="Phobius"/>
    </source>
</evidence>
<evidence type="ECO:0000313" key="4">
    <source>
        <dbReference type="EMBL" id="KAF5856154.1"/>
    </source>
</evidence>
<keyword evidence="2" id="KW-0812">Transmembrane</keyword>
<sequence>MLIRKDPRQGSVVALDYAFGQAGSKSKKAKAPTTADVPPIADEGGEGEETQPEPPAKDHMRRNLNKPPSLSLLLDASVLLGPIGVGLLGFNITLVFEAGKDLFKNLPKPTFGIEGLAASFDRSPLILAGMFTHVDKTYQGAATLSFKPYLFQAAGFYGDVTDKTATEFKSTFVYFILNGPLATLEFAEIQGVTGGFGYSTFLRFPTVTNVMDFP</sequence>
<evidence type="ECO:0000313" key="5">
    <source>
        <dbReference type="Proteomes" id="UP000541154"/>
    </source>
</evidence>
<organism evidence="4 5">
    <name type="scientific">Petromyces alliaceus</name>
    <name type="common">Aspergillus alliaceus</name>
    <dbReference type="NCBI Taxonomy" id="209559"/>
    <lineage>
        <taxon>Eukaryota</taxon>
        <taxon>Fungi</taxon>
        <taxon>Dikarya</taxon>
        <taxon>Ascomycota</taxon>
        <taxon>Pezizomycotina</taxon>
        <taxon>Eurotiomycetes</taxon>
        <taxon>Eurotiomycetidae</taxon>
        <taxon>Eurotiales</taxon>
        <taxon>Aspergillaceae</taxon>
        <taxon>Aspergillus</taxon>
        <taxon>Aspergillus subgen. Circumdati</taxon>
    </lineage>
</organism>